<dbReference type="Gene3D" id="1.10.357.10">
    <property type="entry name" value="Tetracycline Repressor, domain 2"/>
    <property type="match status" value="1"/>
</dbReference>
<evidence type="ECO:0000259" key="3">
    <source>
        <dbReference type="PROSITE" id="PS50977"/>
    </source>
</evidence>
<dbReference type="EMBL" id="SPPD01000013">
    <property type="protein sequence ID" value="TFU97264.1"/>
    <property type="molecule type" value="Genomic_DNA"/>
</dbReference>
<evidence type="ECO:0000256" key="2">
    <source>
        <dbReference type="PROSITE-ProRule" id="PRU00335"/>
    </source>
</evidence>
<dbReference type="OrthoDB" id="9810250at2"/>
<dbReference type="PANTHER" id="PTHR43479:SF7">
    <property type="entry name" value="TETR-FAMILY TRANSCRIPTIONAL REGULATOR"/>
    <property type="match status" value="1"/>
</dbReference>
<dbReference type="GO" id="GO:0003677">
    <property type="term" value="F:DNA binding"/>
    <property type="evidence" value="ECO:0007669"/>
    <property type="project" value="UniProtKB-UniRule"/>
</dbReference>
<dbReference type="InterPro" id="IPR050624">
    <property type="entry name" value="HTH-type_Tx_Regulator"/>
</dbReference>
<dbReference type="InterPro" id="IPR039532">
    <property type="entry name" value="TetR_C_Firmicutes"/>
</dbReference>
<organism evidence="4 5">
    <name type="scientific">Streptococcus cuniculi</name>
    <dbReference type="NCBI Taxonomy" id="1432788"/>
    <lineage>
        <taxon>Bacteria</taxon>
        <taxon>Bacillati</taxon>
        <taxon>Bacillota</taxon>
        <taxon>Bacilli</taxon>
        <taxon>Lactobacillales</taxon>
        <taxon>Streptococcaceae</taxon>
        <taxon>Streptococcus</taxon>
    </lineage>
</organism>
<dbReference type="STRING" id="1432788.BU202_08595"/>
<protein>
    <submittedName>
        <fullName evidence="4">TetR/AcrR family transcriptional regulator</fullName>
    </submittedName>
</protein>
<evidence type="ECO:0000313" key="5">
    <source>
        <dbReference type="Proteomes" id="UP000297253"/>
    </source>
</evidence>
<dbReference type="Proteomes" id="UP000297253">
    <property type="component" value="Unassembled WGS sequence"/>
</dbReference>
<name>A0A4Y9JBH1_9STRE</name>
<dbReference type="PANTHER" id="PTHR43479">
    <property type="entry name" value="ACREF/ENVCD OPERON REPRESSOR-RELATED"/>
    <property type="match status" value="1"/>
</dbReference>
<dbReference type="Pfam" id="PF14278">
    <property type="entry name" value="TetR_C_8"/>
    <property type="match status" value="1"/>
</dbReference>
<evidence type="ECO:0000256" key="1">
    <source>
        <dbReference type="ARBA" id="ARBA00023125"/>
    </source>
</evidence>
<reference evidence="4 5" key="1">
    <citation type="submission" date="2019-03" db="EMBL/GenBank/DDBJ databases">
        <title>Diversity of the mouse oral microbiome.</title>
        <authorList>
            <person name="Joseph S."/>
            <person name="Aduse-Opoku J."/>
            <person name="Curtis M."/>
            <person name="Wade W."/>
            <person name="Hashim A."/>
        </authorList>
    </citation>
    <scope>NUCLEOTIDE SEQUENCE [LARGE SCALE GENOMIC DNA]</scope>
    <source>
        <strain evidence="4 5">WM131</strain>
    </source>
</reference>
<feature type="domain" description="HTH tetR-type" evidence="3">
    <location>
        <begin position="8"/>
        <end position="68"/>
    </location>
</feature>
<gene>
    <name evidence="4" type="ORF">E4T82_08525</name>
</gene>
<dbReference type="AlphaFoldDB" id="A0A4Y9JBH1"/>
<dbReference type="InterPro" id="IPR009057">
    <property type="entry name" value="Homeodomain-like_sf"/>
</dbReference>
<keyword evidence="1 2" id="KW-0238">DNA-binding</keyword>
<dbReference type="InterPro" id="IPR001647">
    <property type="entry name" value="HTH_TetR"/>
</dbReference>
<dbReference type="Pfam" id="PF00440">
    <property type="entry name" value="TetR_N"/>
    <property type="match status" value="1"/>
</dbReference>
<evidence type="ECO:0000313" key="4">
    <source>
        <dbReference type="EMBL" id="TFU97264.1"/>
    </source>
</evidence>
<accession>A0A4Y9JBH1</accession>
<dbReference type="PROSITE" id="PS50977">
    <property type="entry name" value="HTH_TETR_2"/>
    <property type="match status" value="1"/>
</dbReference>
<dbReference type="RefSeq" id="WP_135182413.1">
    <property type="nucleotide sequence ID" value="NZ_JADGKZ010000013.1"/>
</dbReference>
<comment type="caution">
    <text evidence="4">The sequence shown here is derived from an EMBL/GenBank/DDBJ whole genome shotgun (WGS) entry which is preliminary data.</text>
</comment>
<proteinExistence type="predicted"/>
<sequence>MGTDTRREETKKAILEAMVTCLQHQRFNEITTTHLAQTAGISRSSFYTHYRDKYQLIEAYQEALFVEIEDIVTQYEPDRKEVFLEIFVLLYREQLLSALLTHNGSQEIQAFLINKVRLFISNDVTDGNSRLDTLSEVEKDYRSIYFANAFFGIVQAWINKGKTESPTEMTDLVMKLLP</sequence>
<dbReference type="SUPFAM" id="SSF46689">
    <property type="entry name" value="Homeodomain-like"/>
    <property type="match status" value="1"/>
</dbReference>
<feature type="DNA-binding region" description="H-T-H motif" evidence="2">
    <location>
        <begin position="31"/>
        <end position="50"/>
    </location>
</feature>